<feature type="chain" id="PRO_5037683924" evidence="3">
    <location>
        <begin position="21"/>
        <end position="352"/>
    </location>
</feature>
<dbReference type="RefSeq" id="WP_259660672.1">
    <property type="nucleotide sequence ID" value="NZ_JAHXRI010000006.1"/>
</dbReference>
<dbReference type="Pfam" id="PF02275">
    <property type="entry name" value="CBAH"/>
    <property type="match status" value="1"/>
</dbReference>
<evidence type="ECO:0000256" key="3">
    <source>
        <dbReference type="SAM" id="SignalP"/>
    </source>
</evidence>
<dbReference type="Gene3D" id="3.60.60.10">
    <property type="entry name" value="Penicillin V Acylase, Chain A"/>
    <property type="match status" value="1"/>
</dbReference>
<feature type="signal peptide" evidence="3">
    <location>
        <begin position="1"/>
        <end position="20"/>
    </location>
</feature>
<reference evidence="5" key="1">
    <citation type="submission" date="2021-07" db="EMBL/GenBank/DDBJ databases">
        <title>New genus and species of the family Alcaligenaceae.</title>
        <authorList>
            <person name="Hahn M.W."/>
        </authorList>
    </citation>
    <scope>NUCLEOTIDE SEQUENCE</scope>
    <source>
        <strain evidence="5">LF4-65</strain>
    </source>
</reference>
<dbReference type="CDD" id="cd00542">
    <property type="entry name" value="Ntn_PVA"/>
    <property type="match status" value="1"/>
</dbReference>
<dbReference type="SUPFAM" id="SSF56235">
    <property type="entry name" value="N-terminal nucleophile aminohydrolases (Ntn hydrolases)"/>
    <property type="match status" value="1"/>
</dbReference>
<dbReference type="GO" id="GO:0016787">
    <property type="term" value="F:hydrolase activity"/>
    <property type="evidence" value="ECO:0007669"/>
    <property type="project" value="UniProtKB-KW"/>
</dbReference>
<sequence length="352" mass="38050">MRFKIWFVLLTFFGSTLAQACTSIVLNGTDNGRVYGRTMEFGIPLKSAIMITPRGYAFQGVGIDSASGTGKNWVSKYSVIGANVLGLPVYVDGMNEAGLAGGLLNAPNTAQYQTPTQAESANSIASQQLLIYVLTNFASVAEVKDALPKMFVNSSPLKEWGGVAKSRMTLHDSSGGSLVVEYLDGKLVMTDNIIGTMTNDPAFAWHLQNIGNYANLSGTDKKPMEYNKQKFLAASSGNGLHGLPGSFLSPDRFVRASTFVMNTPAAATDLQERRAWHIMNNFDIPYGAIHLDSSSGYGGGANSYEFTEWTVVANLKTKTYNIRSFENPGVLSIGFTEADMNSKALRMIPLLK</sequence>
<dbReference type="PANTHER" id="PTHR35527">
    <property type="entry name" value="CHOLOYLGLYCINE HYDROLASE"/>
    <property type="match status" value="1"/>
</dbReference>
<feature type="domain" description="Choloylglycine hydrolase/NAAA C-terminal" evidence="4">
    <location>
        <begin position="21"/>
        <end position="344"/>
    </location>
</feature>
<dbReference type="PANTHER" id="PTHR35527:SF2">
    <property type="entry name" value="HYDROLASE"/>
    <property type="match status" value="1"/>
</dbReference>
<dbReference type="Proteomes" id="UP000739565">
    <property type="component" value="Unassembled WGS sequence"/>
</dbReference>
<gene>
    <name evidence="5" type="ORF">KZZ10_06490</name>
</gene>
<evidence type="ECO:0000256" key="1">
    <source>
        <dbReference type="ARBA" id="ARBA00006625"/>
    </source>
</evidence>
<comment type="caution">
    <text evidence="5">The sequence shown here is derived from an EMBL/GenBank/DDBJ whole genome shotgun (WGS) entry which is preliminary data.</text>
</comment>
<organism evidence="5 6">
    <name type="scientific">Zwartia hollandica</name>
    <dbReference type="NCBI Taxonomy" id="324606"/>
    <lineage>
        <taxon>Bacteria</taxon>
        <taxon>Pseudomonadati</taxon>
        <taxon>Pseudomonadota</taxon>
        <taxon>Betaproteobacteria</taxon>
        <taxon>Burkholderiales</taxon>
        <taxon>Alcaligenaceae</taxon>
        <taxon>Zwartia</taxon>
    </lineage>
</organism>
<evidence type="ECO:0000256" key="2">
    <source>
        <dbReference type="ARBA" id="ARBA00022801"/>
    </source>
</evidence>
<accession>A0A953N7G9</accession>
<evidence type="ECO:0000313" key="6">
    <source>
        <dbReference type="Proteomes" id="UP000739565"/>
    </source>
</evidence>
<evidence type="ECO:0000313" key="5">
    <source>
        <dbReference type="EMBL" id="MBZ1350291.1"/>
    </source>
</evidence>
<comment type="similarity">
    <text evidence="1">Belongs to the peptidase C59 family.</text>
</comment>
<dbReference type="InterPro" id="IPR052193">
    <property type="entry name" value="Peptidase_C59"/>
</dbReference>
<keyword evidence="2 5" id="KW-0378">Hydrolase</keyword>
<dbReference type="AlphaFoldDB" id="A0A953N7G9"/>
<keyword evidence="6" id="KW-1185">Reference proteome</keyword>
<dbReference type="InterPro" id="IPR029055">
    <property type="entry name" value="Ntn_hydrolases_N"/>
</dbReference>
<dbReference type="PROSITE" id="PS51257">
    <property type="entry name" value="PROKAR_LIPOPROTEIN"/>
    <property type="match status" value="1"/>
</dbReference>
<name>A0A953N7G9_9BURK</name>
<protein>
    <submittedName>
        <fullName evidence="5">Choloylglycine hydrolase family protein</fullName>
    </submittedName>
</protein>
<dbReference type="InterPro" id="IPR029132">
    <property type="entry name" value="CBAH/NAAA_C"/>
</dbReference>
<evidence type="ECO:0000259" key="4">
    <source>
        <dbReference type="Pfam" id="PF02275"/>
    </source>
</evidence>
<dbReference type="EMBL" id="JAHXRI010000006">
    <property type="protein sequence ID" value="MBZ1350291.1"/>
    <property type="molecule type" value="Genomic_DNA"/>
</dbReference>
<proteinExistence type="inferred from homology"/>
<keyword evidence="3" id="KW-0732">Signal</keyword>